<dbReference type="Gene3D" id="3.60.10.10">
    <property type="entry name" value="Endonuclease/exonuclease/phosphatase"/>
    <property type="match status" value="1"/>
</dbReference>
<evidence type="ECO:0000256" key="1">
    <source>
        <dbReference type="SAM" id="Coils"/>
    </source>
</evidence>
<dbReference type="Pfam" id="PF03372">
    <property type="entry name" value="Exo_endo_phos"/>
    <property type="match status" value="1"/>
</dbReference>
<keyword evidence="1" id="KW-0175">Coiled coil</keyword>
<feature type="coiled-coil region" evidence="1">
    <location>
        <begin position="292"/>
        <end position="319"/>
    </location>
</feature>
<feature type="domain" description="Reverse transcriptase zinc-binding" evidence="3">
    <location>
        <begin position="652"/>
        <end position="734"/>
    </location>
</feature>
<keyword evidence="5" id="KW-1185">Reference proteome</keyword>
<evidence type="ECO:0000259" key="2">
    <source>
        <dbReference type="Pfam" id="PF03372"/>
    </source>
</evidence>
<accession>A0A7J0DDQ5</accession>
<gene>
    <name evidence="4" type="ORF">Acr_00g0021820</name>
</gene>
<dbReference type="InterPro" id="IPR036691">
    <property type="entry name" value="Endo/exonu/phosph_ase_sf"/>
</dbReference>
<evidence type="ECO:0008006" key="6">
    <source>
        <dbReference type="Google" id="ProtNLM"/>
    </source>
</evidence>
<evidence type="ECO:0000313" key="4">
    <source>
        <dbReference type="EMBL" id="GFS32294.1"/>
    </source>
</evidence>
<dbReference type="InterPro" id="IPR026960">
    <property type="entry name" value="RVT-Znf"/>
</dbReference>
<dbReference type="EMBL" id="BJWL01000160">
    <property type="protein sequence ID" value="GFS32294.1"/>
    <property type="molecule type" value="Genomic_DNA"/>
</dbReference>
<organism evidence="4 5">
    <name type="scientific">Actinidia rufa</name>
    <dbReference type="NCBI Taxonomy" id="165716"/>
    <lineage>
        <taxon>Eukaryota</taxon>
        <taxon>Viridiplantae</taxon>
        <taxon>Streptophyta</taxon>
        <taxon>Embryophyta</taxon>
        <taxon>Tracheophyta</taxon>
        <taxon>Spermatophyta</taxon>
        <taxon>Magnoliopsida</taxon>
        <taxon>eudicotyledons</taxon>
        <taxon>Gunneridae</taxon>
        <taxon>Pentapetalae</taxon>
        <taxon>asterids</taxon>
        <taxon>Ericales</taxon>
        <taxon>Actinidiaceae</taxon>
        <taxon>Actinidia</taxon>
    </lineage>
</organism>
<protein>
    <recommendedName>
        <fullName evidence="6">Reverse transcriptase zinc-binding domain-containing protein</fullName>
    </recommendedName>
</protein>
<comment type="caution">
    <text evidence="4">The sequence shown here is derived from an EMBL/GenBank/DDBJ whole genome shotgun (WGS) entry which is preliminary data.</text>
</comment>
<feature type="domain" description="Endonuclease/exonuclease/phosphatase" evidence="2">
    <location>
        <begin position="5"/>
        <end position="223"/>
    </location>
</feature>
<dbReference type="PANTHER" id="PTHR33116">
    <property type="entry name" value="REVERSE TRANSCRIPTASE ZINC-BINDING DOMAIN-CONTAINING PROTEIN-RELATED-RELATED"/>
    <property type="match status" value="1"/>
</dbReference>
<dbReference type="AlphaFoldDB" id="A0A7J0DDQ5"/>
<sequence length="822" mass="93264">MIISSWNIRGLNSPLKQNGVLKHLRKAKPAIIGLIETKLNKQSLDSFAKNKLWNWKMVDNFCHHPNGRILVIWNEELVALDTLETSDQAIHSQATCKSSGITFSISFIYAFNSSAGRRSLWENLCRFSSAHHNPWILLGDFNNVLSIEERANGQPVTMSEIREFKDCCYDLGLSDLRSSGALFTWTNNTVWCKLDRAMVNNEWTQRGIVAQAHFDMPGKLSDHSPCSVSLMGDNDRGPSPFKFFNIWVKHDSFQSLVRSSWDIYVDGTAMFQLCKKLKNLKGPLKSLNKLHFSHISARSAAAEKELQQAQQQLHNQLRMKSNIPSISLGDGTRTTSNKQVGDAFVQYYRGLLGTKRVCTRLNSETVRNGKLLDLAQSIDLTRPVVEEEIKSSLFSIGVDKAPGPDGDLTSIYLLMGKLKHFGECSGLSINLSKSSFHAAGVSDIDLDIIKGITGFTQGSFPFRYLGIPVAASRQTFSQYSLLIDRISDSINAWVGATLSYAGRTELIKAVLQGVECFWFSILPIPAGVKAKIVQICRNFLWSGKCTINKKPLVAWKEVTLPKEEGGLDLRDSKAWNKALLSKSLWEIQAKKDTLWVHHVYMKGGCFWGYTNKHSDSPLLKQIMLLRDEIIQSEITKEKAILKLDQWAPNGKFQSRLAYEFFRPRGAKLAWPKLVWNGSIIPRHSFILWLGLKDRLLTKDKLRDFIEDQSCPLCSSQNETLDHLFFHCNIGNQIWATVKSWLRISRTMQTLKAAVKWMIKEARGTGFPAKIKRIGLACTVYYIWEARKKRLFEDKIEQPEAISRRIQIQTYKILYSLFPDLSP</sequence>
<evidence type="ECO:0000259" key="3">
    <source>
        <dbReference type="Pfam" id="PF13966"/>
    </source>
</evidence>
<evidence type="ECO:0000313" key="5">
    <source>
        <dbReference type="Proteomes" id="UP000585474"/>
    </source>
</evidence>
<reference evidence="5" key="1">
    <citation type="submission" date="2019-07" db="EMBL/GenBank/DDBJ databases">
        <title>De Novo Assembly of kiwifruit Actinidia rufa.</title>
        <authorList>
            <person name="Sugita-Konishi S."/>
            <person name="Sato K."/>
            <person name="Mori E."/>
            <person name="Abe Y."/>
            <person name="Kisaki G."/>
            <person name="Hamano K."/>
            <person name="Suezawa K."/>
            <person name="Otani M."/>
            <person name="Fukuda T."/>
            <person name="Manabe T."/>
            <person name="Gomi K."/>
            <person name="Tabuchi M."/>
            <person name="Akimitsu K."/>
            <person name="Kataoka I."/>
        </authorList>
    </citation>
    <scope>NUCLEOTIDE SEQUENCE [LARGE SCALE GENOMIC DNA]</scope>
    <source>
        <strain evidence="5">cv. Fuchu</strain>
    </source>
</reference>
<dbReference type="SUPFAM" id="SSF56219">
    <property type="entry name" value="DNase I-like"/>
    <property type="match status" value="1"/>
</dbReference>
<dbReference type="Proteomes" id="UP000585474">
    <property type="component" value="Unassembled WGS sequence"/>
</dbReference>
<dbReference type="InterPro" id="IPR005135">
    <property type="entry name" value="Endo/exonuclease/phosphatase"/>
</dbReference>
<dbReference type="PANTHER" id="PTHR33116:SF66">
    <property type="entry name" value="REVERSE TRANSCRIPTASE ZINC-BINDING DOMAIN-CONTAINING PROTEIN"/>
    <property type="match status" value="1"/>
</dbReference>
<proteinExistence type="predicted"/>
<dbReference type="Pfam" id="PF13966">
    <property type="entry name" value="zf-RVT"/>
    <property type="match status" value="1"/>
</dbReference>
<dbReference type="OrthoDB" id="1938625at2759"/>
<dbReference type="GO" id="GO:0003824">
    <property type="term" value="F:catalytic activity"/>
    <property type="evidence" value="ECO:0007669"/>
    <property type="project" value="InterPro"/>
</dbReference>
<name>A0A7J0DDQ5_9ERIC</name>